<comment type="caution">
    <text evidence="1">The sequence shown here is derived from an EMBL/GenBank/DDBJ whole genome shotgun (WGS) entry which is preliminary data.</text>
</comment>
<dbReference type="AlphaFoldDB" id="A0A423H1Z0"/>
<sequence>MPYLVEFHNRAGFASSFSVQWDGGETNRTNVITAGGVEKINLRTCGVPEGTSCWARAYVQGGPNHDSGDNFDYREGDSSIASYSITGTTLNPSFSLDIID</sequence>
<evidence type="ECO:0000313" key="2">
    <source>
        <dbReference type="Proteomes" id="UP000284684"/>
    </source>
</evidence>
<dbReference type="Proteomes" id="UP000284684">
    <property type="component" value="Unassembled WGS sequence"/>
</dbReference>
<organism evidence="1 2">
    <name type="scientific">Pseudomonas brassicacearum</name>
    <dbReference type="NCBI Taxonomy" id="930166"/>
    <lineage>
        <taxon>Bacteria</taxon>
        <taxon>Pseudomonadati</taxon>
        <taxon>Pseudomonadota</taxon>
        <taxon>Gammaproteobacteria</taxon>
        <taxon>Pseudomonadales</taxon>
        <taxon>Pseudomonadaceae</taxon>
        <taxon>Pseudomonas</taxon>
    </lineage>
</organism>
<evidence type="ECO:0000313" key="1">
    <source>
        <dbReference type="EMBL" id="RON06247.1"/>
    </source>
</evidence>
<accession>A0A423H1Z0</accession>
<dbReference type="RefSeq" id="WP_123580146.1">
    <property type="nucleotide sequence ID" value="NZ_MOBI01000001.1"/>
</dbReference>
<gene>
    <name evidence="1" type="ORF">BK658_00215</name>
</gene>
<reference evidence="1 2" key="1">
    <citation type="submission" date="2016-10" db="EMBL/GenBank/DDBJ databases">
        <title>Comparative genome analysis of multiple Pseudomonas spp. focuses on biocontrol and plant growth promoting traits.</title>
        <authorList>
            <person name="Tao X.-Y."/>
            <person name="Taylor C.G."/>
        </authorList>
    </citation>
    <scope>NUCLEOTIDE SEQUENCE [LARGE SCALE GENOMIC DNA]</scope>
    <source>
        <strain evidence="1 2">37D10</strain>
    </source>
</reference>
<protein>
    <submittedName>
        <fullName evidence="1">Uncharacterized protein</fullName>
    </submittedName>
</protein>
<proteinExistence type="predicted"/>
<dbReference type="EMBL" id="MOBI01000001">
    <property type="protein sequence ID" value="RON06247.1"/>
    <property type="molecule type" value="Genomic_DNA"/>
</dbReference>
<name>A0A423H1Z0_9PSED</name>